<dbReference type="PANTHER" id="PTHR12213:SF2">
    <property type="entry name" value="COBALAMIN ADENOSYLTRANSFERASE-LIKE DOMAIN-CONTAINING PROTEIN"/>
    <property type="match status" value="1"/>
</dbReference>
<evidence type="ECO:0000256" key="1">
    <source>
        <dbReference type="ARBA" id="ARBA00007487"/>
    </source>
</evidence>
<comment type="subunit">
    <text evidence="2">Homotrimer.</text>
</comment>
<dbReference type="InParanoid" id="A0A152A3M8"/>
<sequence>MSSASSEIKRSKIYTKTGDKGYSSLYNGDRKVKSDAFFQSLGSIDELSASMGIALEHCITDKNGLEEYLDKLIQLMLDLGACIATPEATSKIEQVKKTRFSEDHVKNLENWIDLLDSKLPPLKSFIIPSKVGLSSSHLHLSRAICRRAEREIVNLGNTVELPVSVTQFINRLSDFLFVAARYAAMKAGKGEEKWQSGTTNLNI</sequence>
<dbReference type="SUPFAM" id="SSF89028">
    <property type="entry name" value="Cobalamin adenosyltransferase-like"/>
    <property type="match status" value="1"/>
</dbReference>
<protein>
    <recommendedName>
        <fullName evidence="8">Corrinoid adenosyltransferase MMAB</fullName>
    </recommendedName>
    <alternativeName>
        <fullName evidence="9">ATP:co(I)rrinoid adenosyltransferase MMAB</fullName>
    </alternativeName>
</protein>
<dbReference type="OrthoDB" id="549173at2759"/>
<evidence type="ECO:0000256" key="10">
    <source>
        <dbReference type="RuleBase" id="RU366026"/>
    </source>
</evidence>
<dbReference type="GO" id="GO:0009235">
    <property type="term" value="P:cobalamin metabolic process"/>
    <property type="evidence" value="ECO:0007669"/>
    <property type="project" value="UniProtKB-ARBA"/>
</dbReference>
<dbReference type="OMA" id="ECNSAIG"/>
<proteinExistence type="inferred from homology"/>
<evidence type="ECO:0000256" key="7">
    <source>
        <dbReference type="ARBA" id="ARBA00056747"/>
    </source>
</evidence>
<dbReference type="FunFam" id="1.20.1200.10:FF:000001">
    <property type="entry name" value="Cob(I)yrinic acid a,c-diamide adenosyltransferase"/>
    <property type="match status" value="1"/>
</dbReference>
<dbReference type="FunCoup" id="A0A152A3M8">
    <property type="interactions" value="77"/>
</dbReference>
<dbReference type="InterPro" id="IPR036451">
    <property type="entry name" value="CblAdoTrfase-like_sf"/>
</dbReference>
<evidence type="ECO:0000256" key="8">
    <source>
        <dbReference type="ARBA" id="ARBA00071654"/>
    </source>
</evidence>
<dbReference type="GO" id="GO:0008817">
    <property type="term" value="F:corrinoid adenosyltransferase activity"/>
    <property type="evidence" value="ECO:0007669"/>
    <property type="project" value="UniProtKB-ARBA"/>
</dbReference>
<organism evidence="12 13">
    <name type="scientific">Tieghemostelium lacteum</name>
    <name type="common">Slime mold</name>
    <name type="synonym">Dictyostelium lacteum</name>
    <dbReference type="NCBI Taxonomy" id="361077"/>
    <lineage>
        <taxon>Eukaryota</taxon>
        <taxon>Amoebozoa</taxon>
        <taxon>Evosea</taxon>
        <taxon>Eumycetozoa</taxon>
        <taxon>Dictyostelia</taxon>
        <taxon>Dictyosteliales</taxon>
        <taxon>Raperosteliaceae</taxon>
        <taxon>Tieghemostelium</taxon>
    </lineage>
</organism>
<feature type="domain" description="Cobalamin adenosyltransferase-like" evidence="11">
    <location>
        <begin position="13"/>
        <end position="183"/>
    </location>
</feature>
<keyword evidence="3 10" id="KW-0808">Transferase</keyword>
<dbReference type="AlphaFoldDB" id="A0A152A3M8"/>
<evidence type="ECO:0000256" key="2">
    <source>
        <dbReference type="ARBA" id="ARBA00011233"/>
    </source>
</evidence>
<dbReference type="InterPro" id="IPR016030">
    <property type="entry name" value="CblAdoTrfase-like"/>
</dbReference>
<dbReference type="PANTHER" id="PTHR12213">
    <property type="entry name" value="CORRINOID ADENOSYLTRANSFERASE"/>
    <property type="match status" value="1"/>
</dbReference>
<evidence type="ECO:0000313" key="12">
    <source>
        <dbReference type="EMBL" id="KYR00826.1"/>
    </source>
</evidence>
<comment type="catalytic activity">
    <reaction evidence="6">
        <text>cob(I)alamin-[corrinoid adenosyltransferase] + ATP = apo-[corrinoid adenosyltransferase] + adenosylcob(III)alamin + triphosphate</text>
        <dbReference type="Rhea" id="RHEA:56796"/>
        <dbReference type="Rhea" id="RHEA-COMP:14743"/>
        <dbReference type="Rhea" id="RHEA-COMP:14744"/>
        <dbReference type="ChEBI" id="CHEBI:18036"/>
        <dbReference type="ChEBI" id="CHEBI:18408"/>
        <dbReference type="ChEBI" id="CHEBI:30616"/>
        <dbReference type="ChEBI" id="CHEBI:60488"/>
        <dbReference type="ChEBI" id="CHEBI:83228"/>
    </reaction>
    <physiologicalReaction direction="left-to-right" evidence="6">
        <dbReference type="Rhea" id="RHEA:56797"/>
    </physiologicalReaction>
</comment>
<comment type="caution">
    <text evidence="12">The sequence shown here is derived from an EMBL/GenBank/DDBJ whole genome shotgun (WGS) entry which is preliminary data.</text>
</comment>
<evidence type="ECO:0000256" key="5">
    <source>
        <dbReference type="ARBA" id="ARBA00022840"/>
    </source>
</evidence>
<dbReference type="STRING" id="361077.A0A152A3M8"/>
<evidence type="ECO:0000313" key="13">
    <source>
        <dbReference type="Proteomes" id="UP000076078"/>
    </source>
</evidence>
<reference evidence="12 13" key="1">
    <citation type="submission" date="2015-12" db="EMBL/GenBank/DDBJ databases">
        <title>Dictyostelia acquired genes for synthesis and detection of signals that induce cell-type specialization by lateral gene transfer from prokaryotes.</title>
        <authorList>
            <person name="Gloeckner G."/>
            <person name="Schaap P."/>
        </authorList>
    </citation>
    <scope>NUCLEOTIDE SEQUENCE [LARGE SCALE GENOMIC DNA]</scope>
    <source>
        <strain evidence="12 13">TK</strain>
    </source>
</reference>
<dbReference type="GO" id="GO:0005524">
    <property type="term" value="F:ATP binding"/>
    <property type="evidence" value="ECO:0007669"/>
    <property type="project" value="UniProtKB-UniRule"/>
</dbReference>
<keyword evidence="4 10" id="KW-0547">Nucleotide-binding</keyword>
<dbReference type="EMBL" id="LODT01000013">
    <property type="protein sequence ID" value="KYR00826.1"/>
    <property type="molecule type" value="Genomic_DNA"/>
</dbReference>
<evidence type="ECO:0000256" key="3">
    <source>
        <dbReference type="ARBA" id="ARBA00022679"/>
    </source>
</evidence>
<comment type="similarity">
    <text evidence="1 10">Belongs to the Cob(I)alamin adenosyltransferase family.</text>
</comment>
<accession>A0A152A3M8</accession>
<evidence type="ECO:0000256" key="6">
    <source>
        <dbReference type="ARBA" id="ARBA00051988"/>
    </source>
</evidence>
<name>A0A152A3M8_TIELA</name>
<dbReference type="Gene3D" id="1.20.1200.10">
    <property type="entry name" value="Cobalamin adenosyltransferase-like"/>
    <property type="match status" value="1"/>
</dbReference>
<dbReference type="Pfam" id="PF01923">
    <property type="entry name" value="Cob_adeno_trans"/>
    <property type="match status" value="1"/>
</dbReference>
<comment type="function">
    <text evidence="7">Converts cob(I)alamin to adenosylcobalamin (adenosylcob(III)alamin), a coenzyme for methylmalonyl-CoA mutase, therefore participates in the final step of the vitamin B12 conversion. Generates adenosylcobalamin (AdoCbl) and directly delivers the cofactor to MUT in a transfer that is stimulated by ATP-binding to MMAB and gated by MMAA.</text>
</comment>
<gene>
    <name evidence="12" type="ORF">DLAC_02878</name>
</gene>
<dbReference type="InterPro" id="IPR029499">
    <property type="entry name" value="PduO-typ"/>
</dbReference>
<evidence type="ECO:0000256" key="4">
    <source>
        <dbReference type="ARBA" id="ARBA00022741"/>
    </source>
</evidence>
<dbReference type="Proteomes" id="UP000076078">
    <property type="component" value="Unassembled WGS sequence"/>
</dbReference>
<evidence type="ECO:0000259" key="11">
    <source>
        <dbReference type="Pfam" id="PF01923"/>
    </source>
</evidence>
<keyword evidence="5 10" id="KW-0067">ATP-binding</keyword>
<dbReference type="NCBIfam" id="TIGR00636">
    <property type="entry name" value="PduO_Nterm"/>
    <property type="match status" value="1"/>
</dbReference>
<keyword evidence="13" id="KW-1185">Reference proteome</keyword>
<evidence type="ECO:0000256" key="9">
    <source>
        <dbReference type="ARBA" id="ARBA00075216"/>
    </source>
</evidence>